<accession>A0ABS8YCZ3</accession>
<dbReference type="RefSeq" id="WP_233696019.1">
    <property type="nucleotide sequence ID" value="NZ_JAJNBZ010000003.1"/>
</dbReference>
<comment type="caution">
    <text evidence="1">The sequence shown here is derived from an EMBL/GenBank/DDBJ whole genome shotgun (WGS) entry which is preliminary data.</text>
</comment>
<keyword evidence="2" id="KW-1185">Reference proteome</keyword>
<organism evidence="1 2">
    <name type="scientific">Paenibacillus profundus</name>
    <dbReference type="NCBI Taxonomy" id="1173085"/>
    <lineage>
        <taxon>Bacteria</taxon>
        <taxon>Bacillati</taxon>
        <taxon>Bacillota</taxon>
        <taxon>Bacilli</taxon>
        <taxon>Bacillales</taxon>
        <taxon>Paenibacillaceae</taxon>
        <taxon>Paenibacillus</taxon>
    </lineage>
</organism>
<protein>
    <submittedName>
        <fullName evidence="1">DUF4272 domain-containing protein</fullName>
    </submittedName>
</protein>
<dbReference type="EMBL" id="JAJNBZ010000003">
    <property type="protein sequence ID" value="MCE5168867.1"/>
    <property type="molecule type" value="Genomic_DNA"/>
</dbReference>
<reference evidence="1 2" key="1">
    <citation type="submission" date="2021-11" db="EMBL/GenBank/DDBJ databases">
        <title>Draft genome sequence of Paenibacillus profundus YoMME, a new Gram-positive bacteria with exoelectrogenic properties.</title>
        <authorList>
            <person name="Hubenova Y."/>
            <person name="Hubenova E."/>
            <person name="Manasiev Y."/>
            <person name="Peykov S."/>
            <person name="Mitov M."/>
        </authorList>
    </citation>
    <scope>NUCLEOTIDE SEQUENCE [LARGE SCALE GENOMIC DNA]</scope>
    <source>
        <strain evidence="1 2">YoMME</strain>
    </source>
</reference>
<evidence type="ECO:0000313" key="2">
    <source>
        <dbReference type="Proteomes" id="UP001199916"/>
    </source>
</evidence>
<name>A0ABS8YCZ3_9BACL</name>
<sequence>MQHCTLYVSMKDDSKIIEAILDTFGDKQVQTSEDGHQVMVIDKKLFSKRTTTFSIMTKETGGESFANMIRGMYGYYDQIDTPHQTVKEKLLLQISALTAAIGIVADKEIDNKSFAKILEVAAKIHAVIFLPTGDMLDNQGRLVLNVEGESELDDFRPTVTVDLIDAHIKATPEGEARKRRTMELLTEQGIPVIDHLPVIVGDDDALIRPKEEIVQRAIALCMIAMYAGGLAEESDLAREREFIHMIMEQYGAESFFTENERDFLTDDNPDRTDMIQFAWMYECCWVLLWALGYVEQLDFPGDICDVQSAIDVLRNAGDYDTFYNNAVVRTKAEILEQTDRIYRYDWACVNERINNRPIPGGLNDEVVVERHRAFNWLICYMDADWDHVRTDT</sequence>
<dbReference type="InterPro" id="IPR025368">
    <property type="entry name" value="DUF4272"/>
</dbReference>
<gene>
    <name evidence="1" type="ORF">LQV63_06050</name>
</gene>
<proteinExistence type="predicted"/>
<dbReference type="Proteomes" id="UP001199916">
    <property type="component" value="Unassembled WGS sequence"/>
</dbReference>
<dbReference type="Pfam" id="PF14094">
    <property type="entry name" value="DUF4272"/>
    <property type="match status" value="1"/>
</dbReference>
<evidence type="ECO:0000313" key="1">
    <source>
        <dbReference type="EMBL" id="MCE5168867.1"/>
    </source>
</evidence>